<proteinExistence type="predicted"/>
<dbReference type="AlphaFoldDB" id="X1D980"/>
<protein>
    <recommendedName>
        <fullName evidence="2">Phage tail tape measure protein domain-containing protein</fullName>
    </recommendedName>
</protein>
<organism evidence="1">
    <name type="scientific">marine sediment metagenome</name>
    <dbReference type="NCBI Taxonomy" id="412755"/>
    <lineage>
        <taxon>unclassified sequences</taxon>
        <taxon>metagenomes</taxon>
        <taxon>ecological metagenomes</taxon>
    </lineage>
</organism>
<sequence length="250" mass="27458">MTHWEEIKGFFMELWESVTRIFTGWWEAIKTFFMGLNPWELIKGGWEKLKEGIAGILKGIFGGSIIEDWTASLHSYFAEQDFAPEGQQMFGSLRQGMQTELAGISSMTRSSIAGMKEWMAKQAFPISGLGSVWDPEKRRPMTSEEITARAHREIAADLAAAGVKHIGGGVFAPIFGSIKGPTGLQGGGIAMRPMLASIAEKQPEAVIPLDRLGGLGKTMNLYIELDGRIIAEAVEVRLTDDIRLKTGVKI</sequence>
<evidence type="ECO:0008006" key="2">
    <source>
        <dbReference type="Google" id="ProtNLM"/>
    </source>
</evidence>
<comment type="caution">
    <text evidence="1">The sequence shown here is derived from an EMBL/GenBank/DDBJ whole genome shotgun (WGS) entry which is preliminary data.</text>
</comment>
<accession>X1D980</accession>
<dbReference type="EMBL" id="BART01020601">
    <property type="protein sequence ID" value="GAH04860.1"/>
    <property type="molecule type" value="Genomic_DNA"/>
</dbReference>
<evidence type="ECO:0000313" key="1">
    <source>
        <dbReference type="EMBL" id="GAH04860.1"/>
    </source>
</evidence>
<gene>
    <name evidence="1" type="ORF">S01H4_38223</name>
</gene>
<name>X1D980_9ZZZZ</name>
<reference evidence="1" key="1">
    <citation type="journal article" date="2014" name="Front. Microbiol.">
        <title>High frequency of phylogenetically diverse reductive dehalogenase-homologous genes in deep subseafloor sedimentary metagenomes.</title>
        <authorList>
            <person name="Kawai M."/>
            <person name="Futagami T."/>
            <person name="Toyoda A."/>
            <person name="Takaki Y."/>
            <person name="Nishi S."/>
            <person name="Hori S."/>
            <person name="Arai W."/>
            <person name="Tsubouchi T."/>
            <person name="Morono Y."/>
            <person name="Uchiyama I."/>
            <person name="Ito T."/>
            <person name="Fujiyama A."/>
            <person name="Inagaki F."/>
            <person name="Takami H."/>
        </authorList>
    </citation>
    <scope>NUCLEOTIDE SEQUENCE</scope>
    <source>
        <strain evidence="1">Expedition CK06-06</strain>
    </source>
</reference>